<protein>
    <submittedName>
        <fullName evidence="1">Uncharacterized protein</fullName>
    </submittedName>
</protein>
<proteinExistence type="predicted"/>
<name>A0A6H1Z7Y8_9ZZZZ</name>
<dbReference type="AlphaFoldDB" id="A0A6H1Z7Y8"/>
<evidence type="ECO:0000313" key="1">
    <source>
        <dbReference type="EMBL" id="QJA43986.1"/>
    </source>
</evidence>
<dbReference type="EMBL" id="MT143972">
    <property type="protein sequence ID" value="QJA43986.1"/>
    <property type="molecule type" value="Genomic_DNA"/>
</dbReference>
<evidence type="ECO:0000313" key="2">
    <source>
        <dbReference type="EMBL" id="QJH93781.1"/>
    </source>
</evidence>
<accession>A0A6H1Z7Y8</accession>
<reference evidence="1" key="1">
    <citation type="submission" date="2020-03" db="EMBL/GenBank/DDBJ databases">
        <title>The deep terrestrial virosphere.</title>
        <authorList>
            <person name="Holmfeldt K."/>
            <person name="Nilsson E."/>
            <person name="Simone D."/>
            <person name="Lopez-Fernandez M."/>
            <person name="Wu X."/>
            <person name="de Brujin I."/>
            <person name="Lundin D."/>
            <person name="Andersson A."/>
            <person name="Bertilsson S."/>
            <person name="Dopson M."/>
        </authorList>
    </citation>
    <scope>NUCLEOTIDE SEQUENCE</scope>
    <source>
        <strain evidence="1">TM448A00065</strain>
        <strain evidence="2">TM448B00134</strain>
    </source>
</reference>
<organism evidence="1">
    <name type="scientific">viral metagenome</name>
    <dbReference type="NCBI Taxonomy" id="1070528"/>
    <lineage>
        <taxon>unclassified sequences</taxon>
        <taxon>metagenomes</taxon>
        <taxon>organismal metagenomes</taxon>
    </lineage>
</organism>
<dbReference type="EMBL" id="MT144591">
    <property type="protein sequence ID" value="QJH93781.1"/>
    <property type="molecule type" value="Genomic_DNA"/>
</dbReference>
<sequence length="63" mass="6744">MTRIIINIAAGIDHQTALDLVAQVVRGGRVSDGGYCTMTVTPEHIVCASRTAAGTDVFRVEER</sequence>
<gene>
    <name evidence="1" type="ORF">TM448A00065_0032</name>
    <name evidence="2" type="ORF">TM448B00134_0075</name>
</gene>